<evidence type="ECO:0000256" key="1">
    <source>
        <dbReference type="ARBA" id="ARBA00022801"/>
    </source>
</evidence>
<dbReference type="SUPFAM" id="SSF52266">
    <property type="entry name" value="SGNH hydrolase"/>
    <property type="match status" value="1"/>
</dbReference>
<dbReference type="PANTHER" id="PTHR45648">
    <property type="entry name" value="GDSL LIPASE/ACYLHYDROLASE FAMILY PROTEIN (AFU_ORTHOLOGUE AFUA_4G14700)"/>
    <property type="match status" value="1"/>
</dbReference>
<evidence type="ECO:0000313" key="4">
    <source>
        <dbReference type="Proteomes" id="UP000663651"/>
    </source>
</evidence>
<dbReference type="GO" id="GO:0016787">
    <property type="term" value="F:hydrolase activity"/>
    <property type="evidence" value="ECO:0007669"/>
    <property type="project" value="UniProtKB-KW"/>
</dbReference>
<protein>
    <submittedName>
        <fullName evidence="3">SGNH/GDSL hydrolase family protein</fullName>
    </submittedName>
</protein>
<dbReference type="PANTHER" id="PTHR45648:SF22">
    <property type="entry name" value="GDSL LIPASE_ACYLHYDROLASE FAMILY PROTEIN (AFU_ORTHOLOGUE AFUA_4G14700)"/>
    <property type="match status" value="1"/>
</dbReference>
<keyword evidence="4" id="KW-1185">Reference proteome</keyword>
<dbReference type="Gene3D" id="3.40.50.1110">
    <property type="entry name" value="SGNH hydrolase"/>
    <property type="match status" value="1"/>
</dbReference>
<dbReference type="InterPro" id="IPR036514">
    <property type="entry name" value="SGNH_hydro_sf"/>
</dbReference>
<dbReference type="EMBL" id="CP071382">
    <property type="protein sequence ID" value="QSV44478.1"/>
    <property type="molecule type" value="Genomic_DNA"/>
</dbReference>
<keyword evidence="2" id="KW-0732">Signal</keyword>
<dbReference type="InterPro" id="IPR051058">
    <property type="entry name" value="GDSL_Est/Lipase"/>
</dbReference>
<reference evidence="3 4" key="1">
    <citation type="submission" date="2021-03" db="EMBL/GenBank/DDBJ databases">
        <title>Geobacter metallireducens gen. nov. sp. nov., a microorganism capable of coupling the complete oxidation of organic compounds to the reduction of iron and other metals.</title>
        <authorList>
            <person name="Li Y."/>
        </authorList>
    </citation>
    <scope>NUCLEOTIDE SEQUENCE [LARGE SCALE GENOMIC DNA]</scope>
    <source>
        <strain evidence="3 4">Jerry-YX</strain>
    </source>
</reference>
<evidence type="ECO:0000313" key="3">
    <source>
        <dbReference type="EMBL" id="QSV44478.1"/>
    </source>
</evidence>
<dbReference type="Pfam" id="PF00657">
    <property type="entry name" value="Lipase_GDSL"/>
    <property type="match status" value="1"/>
</dbReference>
<evidence type="ECO:0000256" key="2">
    <source>
        <dbReference type="SAM" id="SignalP"/>
    </source>
</evidence>
<keyword evidence="1 3" id="KW-0378">Hydrolase</keyword>
<accession>A0ABX7Q0M9</accession>
<name>A0ABX7Q0M9_9BACT</name>
<organism evidence="3 4">
    <name type="scientific">Geobacter benzoatilyticus</name>
    <dbReference type="NCBI Taxonomy" id="2815309"/>
    <lineage>
        <taxon>Bacteria</taxon>
        <taxon>Pseudomonadati</taxon>
        <taxon>Thermodesulfobacteriota</taxon>
        <taxon>Desulfuromonadia</taxon>
        <taxon>Geobacterales</taxon>
        <taxon>Geobacteraceae</taxon>
        <taxon>Geobacter</taxon>
    </lineage>
</organism>
<dbReference type="Proteomes" id="UP000663651">
    <property type="component" value="Chromosome"/>
</dbReference>
<dbReference type="RefSeq" id="WP_207162170.1">
    <property type="nucleotide sequence ID" value="NZ_CP071382.1"/>
</dbReference>
<proteinExistence type="predicted"/>
<feature type="signal peptide" evidence="2">
    <location>
        <begin position="1"/>
        <end position="23"/>
    </location>
</feature>
<dbReference type="InterPro" id="IPR001087">
    <property type="entry name" value="GDSL"/>
</dbReference>
<feature type="chain" id="PRO_5045776873" evidence="2">
    <location>
        <begin position="24"/>
        <end position="413"/>
    </location>
</feature>
<sequence length="413" mass="44091">MQLTHLVVLGFMLSLFIPHDATAKPFTAMYVIGDSLSDQGNLFNATETLTGLGLPAADHYYQGRFSNGEVCAGFLAERMGLGLAATAIGGTNYAYGGARTEYNVVENPPTEGGFLPGLYPWTLDLERQAFAADGVNDPRGLYVLFSGSNDLADLIGFALVSGFDAAGAAVDGVVQGAEEIIEAYVAAGARDILVPNVPDMGLVPHVAGMDPLPGMPADSTLVSDTATALSVRYNTALDEMLMQFNGVNIIRFDTFSLVRKMANNPAAYGLTNVTAPCYTGFVDPARPNDTVCSTPETYLFWDYEHPTTTVHALLAERMLAALANGLLRDFAREVGSMDLDRSEADSLRTVIANARNLLADGKEQNDGAVLVLLHAFTVKVEALRGILIPAEEADALLARARQITELVEAMERS</sequence>
<gene>
    <name evidence="3" type="ORF">JZM60_09860</name>
</gene>
<dbReference type="CDD" id="cd01846">
    <property type="entry name" value="fatty_acyltransferase_like"/>
    <property type="match status" value="1"/>
</dbReference>